<dbReference type="EMBL" id="CACVAS010000047">
    <property type="protein sequence ID" value="CAA6807978.1"/>
    <property type="molecule type" value="Genomic_DNA"/>
</dbReference>
<evidence type="ECO:0000256" key="1">
    <source>
        <dbReference type="SAM" id="MobiDB-lite"/>
    </source>
</evidence>
<organism evidence="2">
    <name type="scientific">uncultured Sulfurovum sp</name>
    <dbReference type="NCBI Taxonomy" id="269237"/>
    <lineage>
        <taxon>Bacteria</taxon>
        <taxon>Pseudomonadati</taxon>
        <taxon>Campylobacterota</taxon>
        <taxon>Epsilonproteobacteria</taxon>
        <taxon>Campylobacterales</taxon>
        <taxon>Sulfurovaceae</taxon>
        <taxon>Sulfurovum</taxon>
        <taxon>environmental samples</taxon>
    </lineage>
</organism>
<accession>A0A6S6SXH5</accession>
<feature type="region of interest" description="Disordered" evidence="1">
    <location>
        <begin position="79"/>
        <end position="116"/>
    </location>
</feature>
<gene>
    <name evidence="2" type="ORF">HELGO_WM3361</name>
</gene>
<proteinExistence type="predicted"/>
<sequence length="116" mass="13166">MSKKRIAAAIDKNSEAYAIWELIEHGMKPKVLTLLLSRLYELSKEGGYEYMIFDPVVLSELKSGKSAVDILESLNESTSKKDKKTKKIVEKPDDLRSEDEGKKKGTTSIKDFLKRD</sequence>
<feature type="compositionally biased region" description="Basic and acidic residues" evidence="1">
    <location>
        <begin position="87"/>
        <end position="103"/>
    </location>
</feature>
<name>A0A6S6SXH5_9BACT</name>
<dbReference type="AlphaFoldDB" id="A0A6S6SXH5"/>
<protein>
    <submittedName>
        <fullName evidence="2">Uncharacterized protein</fullName>
    </submittedName>
</protein>
<reference evidence="2" key="1">
    <citation type="submission" date="2020-01" db="EMBL/GenBank/DDBJ databases">
        <authorList>
            <person name="Meier V. D."/>
            <person name="Meier V D."/>
        </authorList>
    </citation>
    <scope>NUCLEOTIDE SEQUENCE</scope>
    <source>
        <strain evidence="2">HLG_WM_MAG_01</strain>
    </source>
</reference>
<evidence type="ECO:0000313" key="2">
    <source>
        <dbReference type="EMBL" id="CAA6807978.1"/>
    </source>
</evidence>